<evidence type="ECO:0000313" key="4">
    <source>
        <dbReference type="EMBL" id="KAG0013778.1"/>
    </source>
</evidence>
<dbReference type="AlphaFoldDB" id="A0A9P6MV94"/>
<name>A0A9P6MV94_9FUNG</name>
<dbReference type="SUPFAM" id="SSF52799">
    <property type="entry name" value="(Phosphotyrosine protein) phosphatases II"/>
    <property type="match status" value="1"/>
</dbReference>
<reference evidence="4" key="1">
    <citation type="journal article" date="2020" name="Fungal Divers.">
        <title>Resolving the Mortierellaceae phylogeny through synthesis of multi-gene phylogenetics and phylogenomics.</title>
        <authorList>
            <person name="Vandepol N."/>
            <person name="Liber J."/>
            <person name="Desiro A."/>
            <person name="Na H."/>
            <person name="Kennedy M."/>
            <person name="Barry K."/>
            <person name="Grigoriev I.V."/>
            <person name="Miller A.N."/>
            <person name="O'Donnell K."/>
            <person name="Stajich J.E."/>
            <person name="Bonito G."/>
        </authorList>
    </citation>
    <scope>NUCLEOTIDE SEQUENCE</scope>
    <source>
        <strain evidence="4">NRRL 2769</strain>
    </source>
</reference>
<feature type="domain" description="Myotubularin phosphatase" evidence="3">
    <location>
        <begin position="294"/>
        <end position="477"/>
    </location>
</feature>
<keyword evidence="5" id="KW-1185">Reference proteome</keyword>
<dbReference type="GO" id="GO:0004438">
    <property type="term" value="F:phosphatidylinositol-3-phosphate phosphatase activity"/>
    <property type="evidence" value="ECO:0007669"/>
    <property type="project" value="TreeGrafter"/>
</dbReference>
<dbReference type="Proteomes" id="UP000703661">
    <property type="component" value="Unassembled WGS sequence"/>
</dbReference>
<dbReference type="GO" id="GO:0046856">
    <property type="term" value="P:phosphatidylinositol dephosphorylation"/>
    <property type="evidence" value="ECO:0007669"/>
    <property type="project" value="TreeGrafter"/>
</dbReference>
<feature type="region of interest" description="Disordered" evidence="2">
    <location>
        <begin position="345"/>
        <end position="368"/>
    </location>
</feature>
<dbReference type="InterPro" id="IPR030564">
    <property type="entry name" value="Myotubularin"/>
</dbReference>
<protein>
    <submittedName>
        <fullName evidence="4">Myotubularin- protein 2</fullName>
    </submittedName>
</protein>
<evidence type="ECO:0000256" key="1">
    <source>
        <dbReference type="PIRSR" id="PIRSR630564-2"/>
    </source>
</evidence>
<evidence type="ECO:0000256" key="2">
    <source>
        <dbReference type="SAM" id="MobiDB-lite"/>
    </source>
</evidence>
<feature type="binding site" evidence="1">
    <location>
        <begin position="459"/>
        <end position="462"/>
    </location>
    <ligand>
        <name>substrate</name>
    </ligand>
</feature>
<dbReference type="InterPro" id="IPR010569">
    <property type="entry name" value="Myotubularin-like_Pase_dom"/>
</dbReference>
<dbReference type="InterPro" id="IPR029021">
    <property type="entry name" value="Prot-tyrosine_phosphatase-like"/>
</dbReference>
<dbReference type="EMBL" id="JAAAID010000803">
    <property type="protein sequence ID" value="KAG0013778.1"/>
    <property type="molecule type" value="Genomic_DNA"/>
</dbReference>
<dbReference type="PANTHER" id="PTHR10807:SF128">
    <property type="entry name" value="PHOSPHATIDYLINOSITOL-3,5-BISPHOSPHATE 3-PHOSPHATASE"/>
    <property type="match status" value="1"/>
</dbReference>
<gene>
    <name evidence="4" type="primary">MTMR2</name>
    <name evidence="4" type="ORF">BGZ80_010865</name>
</gene>
<accession>A0A9P6MV94</accession>
<proteinExistence type="predicted"/>
<organism evidence="4 5">
    <name type="scientific">Entomortierella chlamydospora</name>
    <dbReference type="NCBI Taxonomy" id="101097"/>
    <lineage>
        <taxon>Eukaryota</taxon>
        <taxon>Fungi</taxon>
        <taxon>Fungi incertae sedis</taxon>
        <taxon>Mucoromycota</taxon>
        <taxon>Mortierellomycotina</taxon>
        <taxon>Mortierellomycetes</taxon>
        <taxon>Mortierellales</taxon>
        <taxon>Mortierellaceae</taxon>
        <taxon>Entomortierella</taxon>
    </lineage>
</organism>
<evidence type="ECO:0000259" key="3">
    <source>
        <dbReference type="PROSITE" id="PS51339"/>
    </source>
</evidence>
<dbReference type="Pfam" id="PF06602">
    <property type="entry name" value="Myotub-related"/>
    <property type="match status" value="2"/>
</dbReference>
<feature type="compositionally biased region" description="Polar residues" evidence="2">
    <location>
        <begin position="118"/>
        <end position="134"/>
    </location>
</feature>
<dbReference type="PROSITE" id="PS51339">
    <property type="entry name" value="PPASE_MYOTUBULARIN"/>
    <property type="match status" value="1"/>
</dbReference>
<feature type="region of interest" description="Disordered" evidence="2">
    <location>
        <begin position="109"/>
        <end position="137"/>
    </location>
</feature>
<sequence length="477" mass="53497">MSHSNDSATEYAWFLTGETIQATFDEDIELSLTSSPDSAANGITNSIPLVPSTHSSLNPFDTRKTTGPFASLRTAAGNVFQGKDSQESSTDLPQYHYQHNIRQYIRNRTHTHQDQPRKFQQTPASSPSQFSRQSPVPLPKKHRLVITNFRICSLQQIPDGQHMIRIQIALGTIATIALQEPHRIIITLKFDSPQFTILQHPPGSPVVAEVMSNLCRLVFNIETRLRFPYQMGSSIVGDGRNSKAKTKDDGPVNASLWTAEEIFTLSPKIHNNATTKNRNASISEDHHLRKILGWTDGYDILNEFKRLQFDETQWSVVNLNEDFELSPTYPERFIMPNAFLDSGNDLRHPGTRYSSQQDYTSSSPQPDSPSACIKQLVAFRSNKRFPIVCWKSPETGLILMRSSQPMVGFLGSRGAEDELYIRTVLNTAARERRRSHVTAKFAPKLCIMDARAITSAIANGCKGGGRENPGQYKDSVY</sequence>
<dbReference type="GO" id="GO:0016020">
    <property type="term" value="C:membrane"/>
    <property type="evidence" value="ECO:0007669"/>
    <property type="project" value="TreeGrafter"/>
</dbReference>
<feature type="compositionally biased region" description="Polar residues" evidence="2">
    <location>
        <begin position="352"/>
        <end position="365"/>
    </location>
</feature>
<dbReference type="PANTHER" id="PTHR10807">
    <property type="entry name" value="MYOTUBULARIN-RELATED"/>
    <property type="match status" value="1"/>
</dbReference>
<comment type="caution">
    <text evidence="4">The sequence shown here is derived from an EMBL/GenBank/DDBJ whole genome shotgun (WGS) entry which is preliminary data.</text>
</comment>
<dbReference type="GO" id="GO:0005737">
    <property type="term" value="C:cytoplasm"/>
    <property type="evidence" value="ECO:0007669"/>
    <property type="project" value="TreeGrafter"/>
</dbReference>
<evidence type="ECO:0000313" key="5">
    <source>
        <dbReference type="Proteomes" id="UP000703661"/>
    </source>
</evidence>